<accession>A0AA91FDE6</accession>
<dbReference type="Pfam" id="PF20254">
    <property type="entry name" value="DMFA2_C"/>
    <property type="match status" value="1"/>
</dbReference>
<dbReference type="SUPFAM" id="SSF52317">
    <property type="entry name" value="Class I glutamine amidotransferase-like"/>
    <property type="match status" value="1"/>
</dbReference>
<evidence type="ECO:0000313" key="2">
    <source>
        <dbReference type="EMBL" id="OBQ70574.1"/>
    </source>
</evidence>
<protein>
    <recommendedName>
        <fullName evidence="1">N,N-dimethylformamidase beta subunit-like C-terminal domain-containing protein</fullName>
    </recommendedName>
</protein>
<dbReference type="Proteomes" id="UP000093737">
    <property type="component" value="Unassembled WGS sequence"/>
</dbReference>
<dbReference type="InterPro" id="IPR046540">
    <property type="entry name" value="DMFA2_C"/>
</dbReference>
<name>A0AA91FDE6_RHILI</name>
<organism evidence="2 3">
    <name type="scientific">Rhizobium loti</name>
    <name type="common">Mesorhizobium loti</name>
    <dbReference type="NCBI Taxonomy" id="381"/>
    <lineage>
        <taxon>Bacteria</taxon>
        <taxon>Pseudomonadati</taxon>
        <taxon>Pseudomonadota</taxon>
        <taxon>Alphaproteobacteria</taxon>
        <taxon>Hyphomicrobiales</taxon>
        <taxon>Phyllobacteriaceae</taxon>
        <taxon>Mesorhizobium</taxon>
    </lineage>
</organism>
<dbReference type="SUPFAM" id="SSF49899">
    <property type="entry name" value="Concanavalin A-like lectins/glucanases"/>
    <property type="match status" value="1"/>
</dbReference>
<proteinExistence type="predicted"/>
<evidence type="ECO:0000313" key="3">
    <source>
        <dbReference type="Proteomes" id="UP000093737"/>
    </source>
</evidence>
<feature type="domain" description="N,N-dimethylformamidase beta subunit-like C-terminal" evidence="1">
    <location>
        <begin position="277"/>
        <end position="708"/>
    </location>
</feature>
<dbReference type="AlphaFoldDB" id="A0AA91FDE6"/>
<dbReference type="Gene3D" id="2.60.120.200">
    <property type="match status" value="1"/>
</dbReference>
<comment type="caution">
    <text evidence="2">The sequence shown here is derived from an EMBL/GenBank/DDBJ whole genome shotgun (WGS) entry which is preliminary data.</text>
</comment>
<sequence>MCGSVCRGNTVKILGYSSHVSIQPGGTIDFKVSAAQAPYSVEFVRLHGVAINGDDQSVREESIGNAAAGLYQGRLQDLAPGSYAIVVPAFFPLISTFGFEVWVQPTLKDRECQTILAVATDRTTASWSLVIARDQLELRVGGGEDARVLSMNLDDHEGKWIHIKGGRSDRGIALEFAVDGLWPSQRFGQTRFLALPDTPEPTRVDRILIGSNLDERDRPVDRFNGRIDNPSVLSAPGEGARPIASWDFAMGIDTRIVTDVSGNGLHGTLVNRPARGVRGHLWKGTKVRYQENPSEWSAIHFHEDDLNDARWETDFSATFPEATPSGIYAAKLTQGDQVEHLPFYIQPTERSKNKVLFLAPTNTYLAYANEHLGYGERGEAHQKRMRDKVQLNETDVFVHTHPELGLSIYDRHADGSGVMHSSWKRPVVNFSPNYITWLNAARRHFAADFYITGWLEKSGVGFDVATDEDLHRMGLELLARYDVVVSGSHPEYPTSLEMDALKAYAGQGGSLMYLGGNGWYWVTSYDGDDTMTLECRRGYSGERNWTSHPAELMHATTGEIGGLYSHRGQSSRLFFGVASAGVGWGTASGYSRTQDSYSPDLAFMFEGIGDEMIGDFGYVLGGAAGDELDSADFAAGTPGNARVILNSRHNDTYYPFLESVTQVEPNVSGPNNPNVRSDVVFIETGAGGGIFSVGSICWAGSLAYDNYDNNVATLTGNVLRHFLRKA</sequence>
<gene>
    <name evidence="2" type="ORF">A8145_28220</name>
</gene>
<dbReference type="InterPro" id="IPR013320">
    <property type="entry name" value="ConA-like_dom_sf"/>
</dbReference>
<reference evidence="2 3" key="1">
    <citation type="submission" date="2016-05" db="EMBL/GenBank/DDBJ databases">
        <authorList>
            <person name="Ramsay J.P."/>
        </authorList>
    </citation>
    <scope>NUCLEOTIDE SEQUENCE [LARGE SCALE GENOMIC DNA]</scope>
    <source>
        <strain evidence="2 3">NZP2042</strain>
    </source>
</reference>
<dbReference type="InterPro" id="IPR029062">
    <property type="entry name" value="Class_I_gatase-like"/>
</dbReference>
<evidence type="ECO:0000259" key="1">
    <source>
        <dbReference type="Pfam" id="PF20254"/>
    </source>
</evidence>
<dbReference type="EMBL" id="LYTK01000003">
    <property type="protein sequence ID" value="OBQ70574.1"/>
    <property type="molecule type" value="Genomic_DNA"/>
</dbReference>